<dbReference type="GO" id="GO:0052916">
    <property type="term" value="F:23S rRNA (guanine(1835)-N(2))-methyltransferase activity"/>
    <property type="evidence" value="ECO:0007669"/>
    <property type="project" value="UniProtKB-EC"/>
</dbReference>
<dbReference type="GO" id="GO:0052914">
    <property type="term" value="F:16S rRNA (guanine(1207)-N(2))-methyltransferase activity"/>
    <property type="evidence" value="ECO:0007669"/>
    <property type="project" value="UniProtKB-EC"/>
</dbReference>
<keyword evidence="8" id="KW-1185">Reference proteome</keyword>
<dbReference type="InterPro" id="IPR007848">
    <property type="entry name" value="Small_mtfrase_dom"/>
</dbReference>
<gene>
    <name evidence="7" type="ORF">WB794_10960</name>
</gene>
<dbReference type="Pfam" id="PF05175">
    <property type="entry name" value="MTS"/>
    <property type="match status" value="1"/>
</dbReference>
<name>A0AAW9RAC8_9GAMM</name>
<evidence type="ECO:0000256" key="5">
    <source>
        <dbReference type="ARBA" id="ARBA00022691"/>
    </source>
</evidence>
<dbReference type="PANTHER" id="PTHR47816:SF4">
    <property type="entry name" value="RIBOSOMAL RNA SMALL SUBUNIT METHYLTRANSFERASE C"/>
    <property type="match status" value="1"/>
</dbReference>
<dbReference type="CDD" id="cd02440">
    <property type="entry name" value="AdoMet_MTases"/>
    <property type="match status" value="1"/>
</dbReference>
<dbReference type="AlphaFoldDB" id="A0AAW9RAC8"/>
<evidence type="ECO:0000256" key="1">
    <source>
        <dbReference type="ARBA" id="ARBA00022490"/>
    </source>
</evidence>
<dbReference type="GO" id="GO:0003676">
    <property type="term" value="F:nucleic acid binding"/>
    <property type="evidence" value="ECO:0007669"/>
    <property type="project" value="InterPro"/>
</dbReference>
<dbReference type="EMBL" id="JBBDHC010000016">
    <property type="protein sequence ID" value="MEJ1250189.1"/>
    <property type="molecule type" value="Genomic_DNA"/>
</dbReference>
<dbReference type="EC" id="2.1.1.174" evidence="7"/>
<keyword evidence="1" id="KW-0963">Cytoplasm</keyword>
<dbReference type="Proteomes" id="UP001364472">
    <property type="component" value="Unassembled WGS sequence"/>
</dbReference>
<dbReference type="EC" id="2.1.1.172" evidence="7"/>
<dbReference type="PANTHER" id="PTHR47816">
    <property type="entry name" value="RIBOSOMAL RNA SMALL SUBUNIT METHYLTRANSFERASE C"/>
    <property type="match status" value="1"/>
</dbReference>
<evidence type="ECO:0000313" key="7">
    <source>
        <dbReference type="EMBL" id="MEJ1250189.1"/>
    </source>
</evidence>
<feature type="domain" description="Methyltransferase small" evidence="6">
    <location>
        <begin position="174"/>
        <end position="344"/>
    </location>
</feature>
<keyword evidence="2" id="KW-0698">rRNA processing</keyword>
<organism evidence="7 8">
    <name type="scientific">Denitratimonas tolerans</name>
    <dbReference type="NCBI Taxonomy" id="1338420"/>
    <lineage>
        <taxon>Bacteria</taxon>
        <taxon>Pseudomonadati</taxon>
        <taxon>Pseudomonadota</taxon>
        <taxon>Gammaproteobacteria</taxon>
        <taxon>Lysobacterales</taxon>
        <taxon>Lysobacteraceae</taxon>
        <taxon>Denitratimonas</taxon>
    </lineage>
</organism>
<dbReference type="InterPro" id="IPR046977">
    <property type="entry name" value="RsmC/RlmG"/>
</dbReference>
<evidence type="ECO:0000259" key="6">
    <source>
        <dbReference type="Pfam" id="PF05175"/>
    </source>
</evidence>
<sequence>MAMRTADDDDALAALAWALETGAFALPEGEVLFLNARPGHALPRPGWRCVQPLRPAFEALAAAGFDATPEIAVARCATALLRAPRSREATRAQLAQAVDALAPGGLIAAAAGNSAGGRGLQGDLAALLGEAQGGSKHRCRVAWARKDPTRINAGLLAQWRALGEVRQVVHGGLCFWTRPGLFAWDRVDAASALLAEHLPVGLAGRVADAGAGWGYLSMALLRRCPGIATLDLFEADARALEPARRNLEDALAGRTDVAIRAHWHDVTAGLPGPFDAVVMNPPFHVGRADDPALGRAFIASAAAALAPGGALWLVANRHLPYEAELEARFGTVRRIAERDGFKVIHAKEPRR</sequence>
<dbReference type="PROSITE" id="PS00092">
    <property type="entry name" value="N6_MTASE"/>
    <property type="match status" value="1"/>
</dbReference>
<evidence type="ECO:0000256" key="3">
    <source>
        <dbReference type="ARBA" id="ARBA00022603"/>
    </source>
</evidence>
<dbReference type="Gene3D" id="3.40.50.150">
    <property type="entry name" value="Vaccinia Virus protein VP39"/>
    <property type="match status" value="2"/>
</dbReference>
<proteinExistence type="predicted"/>
<dbReference type="InterPro" id="IPR002052">
    <property type="entry name" value="DNA_methylase_N6_adenine_CS"/>
</dbReference>
<evidence type="ECO:0000256" key="4">
    <source>
        <dbReference type="ARBA" id="ARBA00022679"/>
    </source>
</evidence>
<dbReference type="InterPro" id="IPR029063">
    <property type="entry name" value="SAM-dependent_MTases_sf"/>
</dbReference>
<keyword evidence="3 7" id="KW-0489">Methyltransferase</keyword>
<accession>A0AAW9RAC8</accession>
<reference evidence="7 8" key="1">
    <citation type="journal article" date="2016" name="Antonie Van Leeuwenhoek">
        <title>Denitratimonas tolerans gen. nov., sp. nov., a denitrifying bacterium isolated from a bioreactor for tannery wastewater treatment.</title>
        <authorList>
            <person name="Han S.I."/>
            <person name="Kim J.O."/>
            <person name="Lee Y.R."/>
            <person name="Ekpeghere K.I."/>
            <person name="Koh S.C."/>
            <person name="Whang K.S."/>
        </authorList>
    </citation>
    <scope>NUCLEOTIDE SEQUENCE [LARGE SCALE GENOMIC DNA]</scope>
    <source>
        <strain evidence="7 8">KACC 17565</strain>
    </source>
</reference>
<keyword evidence="4 7" id="KW-0808">Transferase</keyword>
<evidence type="ECO:0000313" key="8">
    <source>
        <dbReference type="Proteomes" id="UP001364472"/>
    </source>
</evidence>
<keyword evidence="5" id="KW-0949">S-adenosyl-L-methionine</keyword>
<evidence type="ECO:0000256" key="2">
    <source>
        <dbReference type="ARBA" id="ARBA00022552"/>
    </source>
</evidence>
<protein>
    <submittedName>
        <fullName evidence="7">Class I SAM-dependent methyltransferase</fullName>
        <ecNumber evidence="7">2.1.1.172</ecNumber>
        <ecNumber evidence="7">2.1.1.174</ecNumber>
    </submittedName>
</protein>
<dbReference type="SUPFAM" id="SSF53335">
    <property type="entry name" value="S-adenosyl-L-methionine-dependent methyltransferases"/>
    <property type="match status" value="1"/>
</dbReference>
<comment type="caution">
    <text evidence="7">The sequence shown here is derived from an EMBL/GenBank/DDBJ whole genome shotgun (WGS) entry which is preliminary data.</text>
</comment>